<evidence type="ECO:0000313" key="4">
    <source>
        <dbReference type="EMBL" id="SMG27363.1"/>
    </source>
</evidence>
<keyword evidence="1" id="KW-0175">Coiled coil</keyword>
<feature type="region of interest" description="Disordered" evidence="2">
    <location>
        <begin position="1"/>
        <end position="28"/>
    </location>
</feature>
<dbReference type="RefSeq" id="WP_085493707.1">
    <property type="nucleotide sequence ID" value="NZ_FXAZ01000001.1"/>
</dbReference>
<feature type="compositionally biased region" description="Polar residues" evidence="2">
    <location>
        <begin position="1"/>
        <end position="12"/>
    </location>
</feature>
<organism evidence="4 5">
    <name type="scientific">Paenibacillus aquistagni</name>
    <dbReference type="NCBI Taxonomy" id="1852522"/>
    <lineage>
        <taxon>Bacteria</taxon>
        <taxon>Bacillati</taxon>
        <taxon>Bacillota</taxon>
        <taxon>Bacilli</taxon>
        <taxon>Bacillales</taxon>
        <taxon>Paenibacillaceae</taxon>
        <taxon>Paenibacillus</taxon>
    </lineage>
</organism>
<evidence type="ECO:0000256" key="2">
    <source>
        <dbReference type="SAM" id="MobiDB-lite"/>
    </source>
</evidence>
<gene>
    <name evidence="4" type="ORF">SAMN06295960_1583</name>
</gene>
<feature type="coiled-coil region" evidence="1">
    <location>
        <begin position="33"/>
        <end position="78"/>
    </location>
</feature>
<accession>A0A1X7JI32</accession>
<evidence type="ECO:0000256" key="3">
    <source>
        <dbReference type="SAM" id="Phobius"/>
    </source>
</evidence>
<dbReference type="EMBL" id="FXAZ01000001">
    <property type="protein sequence ID" value="SMG27363.1"/>
    <property type="molecule type" value="Genomic_DNA"/>
</dbReference>
<reference evidence="4 5" key="1">
    <citation type="submission" date="2017-04" db="EMBL/GenBank/DDBJ databases">
        <authorList>
            <person name="Afonso C.L."/>
            <person name="Miller P.J."/>
            <person name="Scott M.A."/>
            <person name="Spackman E."/>
            <person name="Goraichik I."/>
            <person name="Dimitrov K.M."/>
            <person name="Suarez D.L."/>
            <person name="Swayne D.E."/>
        </authorList>
    </citation>
    <scope>NUCLEOTIDE SEQUENCE [LARGE SCALE GENOMIC DNA]</scope>
    <source>
        <strain evidence="4 5">11</strain>
    </source>
</reference>
<protein>
    <submittedName>
        <fullName evidence="4">Uncharacterized protein</fullName>
    </submittedName>
</protein>
<dbReference type="AlphaFoldDB" id="A0A1X7JI32"/>
<dbReference type="STRING" id="1852522.SAMN06295960_1583"/>
<name>A0A1X7JI32_9BACL</name>
<evidence type="ECO:0000256" key="1">
    <source>
        <dbReference type="SAM" id="Coils"/>
    </source>
</evidence>
<keyword evidence="3" id="KW-1133">Transmembrane helix</keyword>
<feature type="transmembrane region" description="Helical" evidence="3">
    <location>
        <begin position="96"/>
        <end position="115"/>
    </location>
</feature>
<proteinExistence type="predicted"/>
<dbReference type="Proteomes" id="UP000193834">
    <property type="component" value="Unassembled WGS sequence"/>
</dbReference>
<keyword evidence="3" id="KW-0472">Membrane</keyword>
<evidence type="ECO:0000313" key="5">
    <source>
        <dbReference type="Proteomes" id="UP000193834"/>
    </source>
</evidence>
<keyword evidence="3" id="KW-0812">Transmembrane</keyword>
<dbReference type="OrthoDB" id="2621083at2"/>
<keyword evidence="5" id="KW-1185">Reference proteome</keyword>
<sequence>MSKTQWTSYYQTDEQRRNGANVSIGDEENSPALQALKSLKESREQKFKELELERQIIEMEQELERQRLLEEKGAAESELPSRKELFPSNYTQITKWFYNLLFIIFLAVLVSLLLWGRHMVA</sequence>